<accession>A0ABV4UCV7</accession>
<proteinExistence type="predicted"/>
<reference evidence="2" key="1">
    <citation type="submission" date="2024-06" db="EMBL/GenBank/DDBJ databases">
        <title>Radixoralia hellwigii gen. nov., sp nov., isolated from a root canal in the human oral cavity.</title>
        <authorList>
            <person name="Bartsch S."/>
            <person name="Wittmer A."/>
            <person name="Schulz A.-K."/>
            <person name="Neumann-Schaal M."/>
            <person name="Wolf J."/>
            <person name="Gronow S."/>
            <person name="Tennert C."/>
            <person name="Haecker G."/>
            <person name="Cieplik F."/>
            <person name="Al-Ahmad A."/>
        </authorList>
    </citation>
    <scope>NUCLEOTIDE SEQUENCE [LARGE SCALE GENOMIC DNA]</scope>
    <source>
        <strain evidence="2">Wk13</strain>
    </source>
</reference>
<dbReference type="SUPFAM" id="SSF101327">
    <property type="entry name" value="YgfB-like"/>
    <property type="match status" value="1"/>
</dbReference>
<dbReference type="EMBL" id="JBEUWX010000002">
    <property type="protein sequence ID" value="MFA9949493.1"/>
    <property type="molecule type" value="Genomic_DNA"/>
</dbReference>
<dbReference type="SUPFAM" id="SSF103642">
    <property type="entry name" value="Sec-C motif"/>
    <property type="match status" value="1"/>
</dbReference>
<evidence type="ECO:0000313" key="1">
    <source>
        <dbReference type="EMBL" id="MFA9949493.1"/>
    </source>
</evidence>
<dbReference type="Gene3D" id="3.10.450.50">
    <property type="match status" value="1"/>
</dbReference>
<dbReference type="Pfam" id="PF03695">
    <property type="entry name" value="UPF0149"/>
    <property type="match status" value="1"/>
</dbReference>
<gene>
    <name evidence="1" type="ORF">ABCS64_03980</name>
</gene>
<dbReference type="NCBIfam" id="TIGR02292">
    <property type="entry name" value="ygfB_yecA"/>
    <property type="match status" value="1"/>
</dbReference>
<dbReference type="InterPro" id="IPR036255">
    <property type="entry name" value="YgfB-like_sf"/>
</dbReference>
<protein>
    <submittedName>
        <fullName evidence="1">UPF0149 family protein</fullName>
    </submittedName>
</protein>
<name>A0ABV4UCV7_9RHOO</name>
<evidence type="ECO:0000313" key="2">
    <source>
        <dbReference type="Proteomes" id="UP001574673"/>
    </source>
</evidence>
<dbReference type="Pfam" id="PF02810">
    <property type="entry name" value="SEC-C"/>
    <property type="match status" value="1"/>
</dbReference>
<sequence>MTPSAIPLTDAELDRLEELLDDPALEEALRLDEAQGYLCAALAGPRPMPPERWLSDILGSDEALEQPVGLEAAGLLRRFADALEADLNAGEPPTLLLYPLEEGDDAPSDYQPWCEAYLAAVDSAEEDWFDFLGEDDSEENAENSEEDYEEIAYLDERLFPLMVLTGEAESAAREHGEPWPEGEEREQMLADCEDDLPQAVADIYNFWRAKRSIGTVHRDAPKVGRNDECPCGSGKKYKFCCGDESGD</sequence>
<organism evidence="1 2">
    <name type="scientific">Dentiradicibacter hellwigii</name>
    <dbReference type="NCBI Taxonomy" id="3149053"/>
    <lineage>
        <taxon>Bacteria</taxon>
        <taxon>Pseudomonadati</taxon>
        <taxon>Pseudomonadota</taxon>
        <taxon>Betaproteobacteria</taxon>
        <taxon>Rhodocyclales</taxon>
        <taxon>Rhodocyclaceae</taxon>
        <taxon>Dentiradicibacter</taxon>
    </lineage>
</organism>
<dbReference type="PANTHER" id="PTHR33747:SF1">
    <property type="entry name" value="ADENYLATE CYCLASE-ASSOCIATED CAP C-TERMINAL DOMAIN-CONTAINING PROTEIN"/>
    <property type="match status" value="1"/>
</dbReference>
<dbReference type="InterPro" id="IPR004027">
    <property type="entry name" value="SEC_C_motif"/>
</dbReference>
<comment type="caution">
    <text evidence="1">The sequence shown here is derived from an EMBL/GenBank/DDBJ whole genome shotgun (WGS) entry which is preliminary data.</text>
</comment>
<dbReference type="InterPro" id="IPR011978">
    <property type="entry name" value="YgfB-like"/>
</dbReference>
<dbReference type="Proteomes" id="UP001574673">
    <property type="component" value="Unassembled WGS sequence"/>
</dbReference>
<dbReference type="PANTHER" id="PTHR33747">
    <property type="entry name" value="UPF0225 PROTEIN SCO1677"/>
    <property type="match status" value="1"/>
</dbReference>
<keyword evidence="2" id="KW-1185">Reference proteome</keyword>
<dbReference type="RefSeq" id="WP_418890617.1">
    <property type="nucleotide sequence ID" value="NZ_JBEUWX010000002.1"/>
</dbReference>